<proteinExistence type="predicted"/>
<evidence type="ECO:0000313" key="1">
    <source>
        <dbReference type="EMBL" id="GAA1957284.1"/>
    </source>
</evidence>
<dbReference type="EMBL" id="BAAAPB010000001">
    <property type="protein sequence ID" value="GAA1957284.1"/>
    <property type="molecule type" value="Genomic_DNA"/>
</dbReference>
<dbReference type="RefSeq" id="WP_344044166.1">
    <property type="nucleotide sequence ID" value="NZ_BAAAPB010000001.1"/>
</dbReference>
<reference evidence="2" key="1">
    <citation type="journal article" date="2019" name="Int. J. Syst. Evol. Microbiol.">
        <title>The Global Catalogue of Microorganisms (GCM) 10K type strain sequencing project: providing services to taxonomists for standard genome sequencing and annotation.</title>
        <authorList>
            <consortium name="The Broad Institute Genomics Platform"/>
            <consortium name="The Broad Institute Genome Sequencing Center for Infectious Disease"/>
            <person name="Wu L."/>
            <person name="Ma J."/>
        </authorList>
    </citation>
    <scope>NUCLEOTIDE SEQUENCE [LARGE SCALE GENOMIC DNA]</scope>
    <source>
        <strain evidence="2">JCM 15309</strain>
    </source>
</reference>
<protein>
    <recommendedName>
        <fullName evidence="3">PIN domain-containing protein</fullName>
    </recommendedName>
</protein>
<keyword evidence="2" id="KW-1185">Reference proteome</keyword>
<dbReference type="Proteomes" id="UP001500571">
    <property type="component" value="Unassembled WGS sequence"/>
</dbReference>
<evidence type="ECO:0008006" key="3">
    <source>
        <dbReference type="Google" id="ProtNLM"/>
    </source>
</evidence>
<sequence length="133" mass="14450">MARYAIDALTLLRLVDDGLAADPAHQIVAPKSILVEGLDILLDDVRNGRRKERDALRCHVRMTETRIRLLGDRVSRRTAWDLALEHGWASVREAEYVAVATLQADALVASDPALASRAAGIVALATAEDLIAT</sequence>
<evidence type="ECO:0000313" key="2">
    <source>
        <dbReference type="Proteomes" id="UP001500571"/>
    </source>
</evidence>
<accession>A0ABP5C6K5</accession>
<name>A0ABP5C6K5_9ACTN</name>
<dbReference type="Gene3D" id="3.40.50.1010">
    <property type="entry name" value="5'-nuclease"/>
    <property type="match status" value="1"/>
</dbReference>
<gene>
    <name evidence="1" type="ORF">GCM10009798_15850</name>
</gene>
<organism evidence="1 2">
    <name type="scientific">Nocardioides panacihumi</name>
    <dbReference type="NCBI Taxonomy" id="400774"/>
    <lineage>
        <taxon>Bacteria</taxon>
        <taxon>Bacillati</taxon>
        <taxon>Actinomycetota</taxon>
        <taxon>Actinomycetes</taxon>
        <taxon>Propionibacteriales</taxon>
        <taxon>Nocardioidaceae</taxon>
        <taxon>Nocardioides</taxon>
    </lineage>
</organism>
<comment type="caution">
    <text evidence="1">The sequence shown here is derived from an EMBL/GenBank/DDBJ whole genome shotgun (WGS) entry which is preliminary data.</text>
</comment>